<evidence type="ECO:0000313" key="2">
    <source>
        <dbReference type="EMBL" id="UTY39527.1"/>
    </source>
</evidence>
<feature type="signal peptide" evidence="1">
    <location>
        <begin position="1"/>
        <end position="24"/>
    </location>
</feature>
<evidence type="ECO:0008006" key="4">
    <source>
        <dbReference type="Google" id="ProtNLM"/>
    </source>
</evidence>
<keyword evidence="3" id="KW-1185">Reference proteome</keyword>
<organism evidence="2 3">
    <name type="scientific">Allocoprobacillus halotolerans</name>
    <dbReference type="NCBI Taxonomy" id="2944914"/>
    <lineage>
        <taxon>Bacteria</taxon>
        <taxon>Bacillati</taxon>
        <taxon>Bacillota</taxon>
        <taxon>Erysipelotrichia</taxon>
        <taxon>Erysipelotrichales</taxon>
        <taxon>Erysipelotrichaceae</taxon>
        <taxon>Allocoprobacillus</taxon>
    </lineage>
</organism>
<name>A0ABY5I6F7_9FIRM</name>
<evidence type="ECO:0000256" key="1">
    <source>
        <dbReference type="SAM" id="SignalP"/>
    </source>
</evidence>
<accession>A0ABY5I6F7</accession>
<keyword evidence="1" id="KW-0732">Signal</keyword>
<sequence>MRRKWIVLLCIVNLVACVPKENNAANRMMFGIIKTTSNTNNSVISFYDENLSKIKDIHCKAGELGTNFSQAVYLNNKAFIVPRGIVGKYDDKKVVGIDMNELTLNEYTIDRINLQKVSVTQDSIFVTSNLNFTNYLSKIDFNSNLQDELTSENYMELVVCAGDKICLFESNQSTSYIKIYNKELKLLKKLIYLKLVISMLNTQFGKINSYFLMLI</sequence>
<evidence type="ECO:0000313" key="3">
    <source>
        <dbReference type="Proteomes" id="UP001060112"/>
    </source>
</evidence>
<protein>
    <recommendedName>
        <fullName evidence="4">Lipoprotein</fullName>
    </recommendedName>
</protein>
<feature type="chain" id="PRO_5046800605" description="Lipoprotein" evidence="1">
    <location>
        <begin position="25"/>
        <end position="215"/>
    </location>
</feature>
<gene>
    <name evidence="2" type="ORF">NMU03_01440</name>
</gene>
<proteinExistence type="predicted"/>
<dbReference type="RefSeq" id="WP_290140664.1">
    <property type="nucleotide sequence ID" value="NZ_CP101620.1"/>
</dbReference>
<reference evidence="2" key="1">
    <citation type="submission" date="2022-07" db="EMBL/GenBank/DDBJ databases">
        <title>Faecal culturing of patients with breast cancer.</title>
        <authorList>
            <person name="Teng N.M.Y."/>
            <person name="Kiu R."/>
            <person name="Evans R."/>
            <person name="Baker D.J."/>
            <person name="Zenner C."/>
            <person name="Robinson S.D."/>
            <person name="Hall L.J."/>
        </authorList>
    </citation>
    <scope>NUCLEOTIDE SEQUENCE</scope>
    <source>
        <strain evidence="2">LH1062</strain>
    </source>
</reference>
<dbReference type="Proteomes" id="UP001060112">
    <property type="component" value="Chromosome"/>
</dbReference>
<dbReference type="EMBL" id="CP101620">
    <property type="protein sequence ID" value="UTY39527.1"/>
    <property type="molecule type" value="Genomic_DNA"/>
</dbReference>